<organism evidence="2 3">
    <name type="scientific">Dactylosporangium matsuzakiense</name>
    <dbReference type="NCBI Taxonomy" id="53360"/>
    <lineage>
        <taxon>Bacteria</taxon>
        <taxon>Bacillati</taxon>
        <taxon>Actinomycetota</taxon>
        <taxon>Actinomycetes</taxon>
        <taxon>Micromonosporales</taxon>
        <taxon>Micromonosporaceae</taxon>
        <taxon>Dactylosporangium</taxon>
    </lineage>
</organism>
<keyword evidence="1" id="KW-0732">Signal</keyword>
<feature type="chain" id="PRO_5040789714" description="Peptidase inhibitor family I36" evidence="1">
    <location>
        <begin position="23"/>
        <end position="148"/>
    </location>
</feature>
<evidence type="ECO:0000313" key="3">
    <source>
        <dbReference type="Proteomes" id="UP001143480"/>
    </source>
</evidence>
<protein>
    <recommendedName>
        <fullName evidence="4">Peptidase inhibitor family I36</fullName>
    </recommendedName>
</protein>
<evidence type="ECO:0000313" key="2">
    <source>
        <dbReference type="EMBL" id="GLL07216.1"/>
    </source>
</evidence>
<feature type="signal peptide" evidence="1">
    <location>
        <begin position="1"/>
        <end position="22"/>
    </location>
</feature>
<keyword evidence="3" id="KW-1185">Reference proteome</keyword>
<dbReference type="Pfam" id="PF03995">
    <property type="entry name" value="Inhibitor_I36"/>
    <property type="match status" value="1"/>
</dbReference>
<dbReference type="AlphaFoldDB" id="A0A9W6KS84"/>
<dbReference type="Proteomes" id="UP001143480">
    <property type="component" value="Unassembled WGS sequence"/>
</dbReference>
<proteinExistence type="predicted"/>
<gene>
    <name evidence="2" type="ORF">GCM10017581_089680</name>
</gene>
<evidence type="ECO:0000256" key="1">
    <source>
        <dbReference type="SAM" id="SignalP"/>
    </source>
</evidence>
<accession>A0A9W6KS84</accession>
<name>A0A9W6KS84_9ACTN</name>
<evidence type="ECO:0008006" key="4">
    <source>
        <dbReference type="Google" id="ProtNLM"/>
    </source>
</evidence>
<reference evidence="2" key="2">
    <citation type="submission" date="2023-01" db="EMBL/GenBank/DDBJ databases">
        <authorList>
            <person name="Sun Q."/>
            <person name="Evtushenko L."/>
        </authorList>
    </citation>
    <scope>NUCLEOTIDE SEQUENCE</scope>
    <source>
        <strain evidence="2">VKM Ac-1321</strain>
    </source>
</reference>
<sequence>MCCAAGAVFAVALIAPAQAASAAVGAATTADRVTPGAAALRAPMALPASGGQGGIVNAAPTACPRGYFCFWDAAGFTGRMGKLQDCYGQSLATWNWQYRVVSAYYNLDSGSVQFRYATFSLFQIGAGNRSMADAGVYAGLATNVYRYC</sequence>
<dbReference type="EMBL" id="BSFP01000089">
    <property type="protein sequence ID" value="GLL07216.1"/>
    <property type="molecule type" value="Genomic_DNA"/>
</dbReference>
<comment type="caution">
    <text evidence="2">The sequence shown here is derived from an EMBL/GenBank/DDBJ whole genome shotgun (WGS) entry which is preliminary data.</text>
</comment>
<reference evidence="2" key="1">
    <citation type="journal article" date="2014" name="Int. J. Syst. Evol. Microbiol.">
        <title>Complete genome sequence of Corynebacterium casei LMG S-19264T (=DSM 44701T), isolated from a smear-ripened cheese.</title>
        <authorList>
            <consortium name="US DOE Joint Genome Institute (JGI-PGF)"/>
            <person name="Walter F."/>
            <person name="Albersmeier A."/>
            <person name="Kalinowski J."/>
            <person name="Ruckert C."/>
        </authorList>
    </citation>
    <scope>NUCLEOTIDE SEQUENCE</scope>
    <source>
        <strain evidence="2">VKM Ac-1321</strain>
    </source>
</reference>